<comment type="caution">
    <text evidence="6">The sequence shown here is derived from an EMBL/GenBank/DDBJ whole genome shotgun (WGS) entry which is preliminary data.</text>
</comment>
<evidence type="ECO:0000256" key="3">
    <source>
        <dbReference type="ARBA" id="ARBA00022801"/>
    </source>
</evidence>
<dbReference type="GO" id="GO:0047372">
    <property type="term" value="F:monoacylglycerol lipase activity"/>
    <property type="evidence" value="ECO:0007669"/>
    <property type="project" value="TreeGrafter"/>
</dbReference>
<dbReference type="InterPro" id="IPR050960">
    <property type="entry name" value="AB_hydrolase_4_sf"/>
</dbReference>
<dbReference type="PROSITE" id="PS01133">
    <property type="entry name" value="UPF0017"/>
    <property type="match status" value="1"/>
</dbReference>
<proteinExistence type="inferred from homology"/>
<gene>
    <name evidence="6" type="ORF">Thpro_020705</name>
</gene>
<dbReference type="InterPro" id="IPR012020">
    <property type="entry name" value="ABHD4"/>
</dbReference>
<evidence type="ECO:0000256" key="2">
    <source>
        <dbReference type="ARBA" id="ARBA00022487"/>
    </source>
</evidence>
<dbReference type="OrthoDB" id="332676at2"/>
<dbReference type="NCBIfam" id="NF008218">
    <property type="entry name" value="PRK10985.1"/>
    <property type="match status" value="1"/>
</dbReference>
<dbReference type="SUPFAM" id="SSF53474">
    <property type="entry name" value="alpha/beta-Hydrolases"/>
    <property type="match status" value="1"/>
</dbReference>
<dbReference type="GO" id="GO:0034338">
    <property type="term" value="F:short-chain carboxylesterase activity"/>
    <property type="evidence" value="ECO:0007669"/>
    <property type="project" value="TreeGrafter"/>
</dbReference>
<evidence type="ECO:0000256" key="4">
    <source>
        <dbReference type="PIRSR" id="PIRSR005211-1"/>
    </source>
</evidence>
<protein>
    <submittedName>
        <fullName evidence="6">Alpha/beta hydrolase</fullName>
    </submittedName>
</protein>
<dbReference type="InterPro" id="IPR029058">
    <property type="entry name" value="AB_hydrolase_fold"/>
</dbReference>
<feature type="domain" description="AB hydrolase-1" evidence="5">
    <location>
        <begin position="57"/>
        <end position="299"/>
    </location>
</feature>
<evidence type="ECO:0000313" key="6">
    <source>
        <dbReference type="EMBL" id="OBS10989.1"/>
    </source>
</evidence>
<dbReference type="InterPro" id="IPR000952">
    <property type="entry name" value="AB_hydrolase_4_CS"/>
</dbReference>
<evidence type="ECO:0000313" key="7">
    <source>
        <dbReference type="Proteomes" id="UP000029273"/>
    </source>
</evidence>
<dbReference type="Proteomes" id="UP000029273">
    <property type="component" value="Unassembled WGS sequence"/>
</dbReference>
<name>A0A1A6C8W5_9GAMM</name>
<sequence>MPGRPFRPAWWLPGPHLQTLWPYLFSPRRRLALRRERLELPDGDFLDLDWTPPLPGPLVLVLHGLEGSSESGYIRRLTPVLAAHGMQSAILHFRGCSGEPNRLPRAYHAGETQDLARVIRHLRMRQPTRPLGAIGFSLGGNVLLKWLGESASDSPLTAAAAVSVPFDLQAAAARLERGASRIYQSYLLRPLRRAQIRKHKLRGIPPPVARDTLARLRTLREFDDRITAPLHGFAGVEDYYRRSSSRPWLHRIETPTLIVQARDDPFLLPHGIPGADELSAAVRLELTDTGGHVGFVSGPMPGLSRPWLESRLAAWLEAHCVSEVRRGDTSAPPQSEA</sequence>
<dbReference type="PIRSF" id="PIRSF005211">
    <property type="entry name" value="Ab_hydro_YheT"/>
    <property type="match status" value="1"/>
</dbReference>
<keyword evidence="3 6" id="KW-0378">Hydrolase</keyword>
<dbReference type="InterPro" id="IPR000073">
    <property type="entry name" value="AB_hydrolase_1"/>
</dbReference>
<evidence type="ECO:0000259" key="5">
    <source>
        <dbReference type="Pfam" id="PF00561"/>
    </source>
</evidence>
<dbReference type="PANTHER" id="PTHR10794">
    <property type="entry name" value="ABHYDROLASE DOMAIN-CONTAINING PROTEIN"/>
    <property type="match status" value="1"/>
</dbReference>
<dbReference type="PANTHER" id="PTHR10794:SF94">
    <property type="entry name" value="ESTERASE YHET-RELATED"/>
    <property type="match status" value="1"/>
</dbReference>
<dbReference type="EMBL" id="JQSG02000001">
    <property type="protein sequence ID" value="OBS10989.1"/>
    <property type="molecule type" value="Genomic_DNA"/>
</dbReference>
<feature type="active site" description="Charge relay system" evidence="4">
    <location>
        <position position="137"/>
    </location>
</feature>
<feature type="active site" description="Charge relay system" evidence="4">
    <location>
        <position position="264"/>
    </location>
</feature>
<keyword evidence="7" id="KW-1185">Reference proteome</keyword>
<keyword evidence="2" id="KW-0719">Serine esterase</keyword>
<accession>A0A1A6C8W5</accession>
<organism evidence="6 7">
    <name type="scientific">Acidihalobacter prosperus</name>
    <dbReference type="NCBI Taxonomy" id="160660"/>
    <lineage>
        <taxon>Bacteria</taxon>
        <taxon>Pseudomonadati</taxon>
        <taxon>Pseudomonadota</taxon>
        <taxon>Gammaproteobacteria</taxon>
        <taxon>Chromatiales</taxon>
        <taxon>Ectothiorhodospiraceae</taxon>
        <taxon>Acidihalobacter</taxon>
    </lineage>
</organism>
<dbReference type="AlphaFoldDB" id="A0A1A6C8W5"/>
<comment type="similarity">
    <text evidence="1">Belongs to the AB hydrolase superfamily. AB hydrolase 4 family.</text>
</comment>
<reference evidence="6 7" key="1">
    <citation type="journal article" date="2014" name="Genome Announc.">
        <title>Draft Genome Sequence of the Iron-Oxidizing, Acidophilic, and Halotolerant 'Thiobacillus prosperus' Type Strain DSM 5130.</title>
        <authorList>
            <person name="Ossandon F.J."/>
            <person name="Cardenas J.P."/>
            <person name="Corbett M."/>
            <person name="Quatrini R."/>
            <person name="Holmes D.S."/>
            <person name="Watkin E."/>
        </authorList>
    </citation>
    <scope>NUCLEOTIDE SEQUENCE [LARGE SCALE GENOMIC DNA]</scope>
    <source>
        <strain evidence="6 7">DSM 5130</strain>
    </source>
</reference>
<dbReference type="RefSeq" id="WP_038086717.1">
    <property type="nucleotide sequence ID" value="NZ_JQSG02000001.1"/>
</dbReference>
<feature type="active site" description="Charge relay system" evidence="4">
    <location>
        <position position="292"/>
    </location>
</feature>
<dbReference type="Pfam" id="PF00561">
    <property type="entry name" value="Abhydrolase_1"/>
    <property type="match status" value="1"/>
</dbReference>
<dbReference type="Gene3D" id="3.40.50.1820">
    <property type="entry name" value="alpha/beta hydrolase"/>
    <property type="match status" value="1"/>
</dbReference>
<evidence type="ECO:0000256" key="1">
    <source>
        <dbReference type="ARBA" id="ARBA00010884"/>
    </source>
</evidence>